<dbReference type="InterPro" id="IPR032675">
    <property type="entry name" value="LRR_dom_sf"/>
</dbReference>
<dbReference type="Proteomes" id="UP000565441">
    <property type="component" value="Unassembled WGS sequence"/>
</dbReference>
<evidence type="ECO:0008006" key="3">
    <source>
        <dbReference type="Google" id="ProtNLM"/>
    </source>
</evidence>
<proteinExistence type="predicted"/>
<sequence length="603" mass="68060">MPLQGDNREDRRLDIIFSQLLRTNNQCNSAQVRSVNTMIAQRTDNIEAIDHDICSIQFKINELMNSMKDLKDARLQEKKEIGRCKYILSPLRLLPPELLTEIFKYTVTVYRPSHRSESPLALAHVCSAWRDAVFGCSDFWNELKLLVGPHTKASPGVFSERVASWYGHSNSSHPLRLSIWIAGTPKDHIVLADLSQSIVAFSPRLVKLSLDFMFKNYDALIPFLCLPPDSFPALESLRLLAYHTYPIPEADEPNDTTLLPPATVFAAAPCLRTLYLSIPSHLLADPTNLRFPWAQLTHLEIDYGITFSTFTHILFQRTLHLQTALFARISSFPDRFAPAPPPPMIPSTPQTFPHLKHLRLSVMFIDPLAVTPTMVNVLPLLRVPNLQTLEVSSEYGTFPVYALLPHLAEPGGTAEWRALSLREVVLCHVEVEVAELVGFLERCTAVEKLGLFVESVSPNEILRRMKEMVRFSHLREFRFVFSLQDAQGEDVRGVGKDFGALVAEWTKCGGGRRLRKVALYVLSLLKNLDKEVLRAMGEDVRAATLLGDEEYGAAAHGDDRVSVRTARKSRLNVKVEEMDSLSQVQTMFGLQKNSHYDEDDYLS</sequence>
<dbReference type="SUPFAM" id="SSF52047">
    <property type="entry name" value="RNI-like"/>
    <property type="match status" value="1"/>
</dbReference>
<dbReference type="Gene3D" id="3.80.10.10">
    <property type="entry name" value="Ribonuclease Inhibitor"/>
    <property type="match status" value="1"/>
</dbReference>
<keyword evidence="2" id="KW-1185">Reference proteome</keyword>
<gene>
    <name evidence="1" type="ORF">D9615_009840</name>
</gene>
<evidence type="ECO:0000313" key="2">
    <source>
        <dbReference type="Proteomes" id="UP000565441"/>
    </source>
</evidence>
<comment type="caution">
    <text evidence="1">The sequence shown here is derived from an EMBL/GenBank/DDBJ whole genome shotgun (WGS) entry which is preliminary data.</text>
</comment>
<dbReference type="EMBL" id="JAACJP010000042">
    <property type="protein sequence ID" value="KAF5372666.1"/>
    <property type="molecule type" value="Genomic_DNA"/>
</dbReference>
<evidence type="ECO:0000313" key="1">
    <source>
        <dbReference type="EMBL" id="KAF5372666.1"/>
    </source>
</evidence>
<organism evidence="1 2">
    <name type="scientific">Tricholomella constricta</name>
    <dbReference type="NCBI Taxonomy" id="117010"/>
    <lineage>
        <taxon>Eukaryota</taxon>
        <taxon>Fungi</taxon>
        <taxon>Dikarya</taxon>
        <taxon>Basidiomycota</taxon>
        <taxon>Agaricomycotina</taxon>
        <taxon>Agaricomycetes</taxon>
        <taxon>Agaricomycetidae</taxon>
        <taxon>Agaricales</taxon>
        <taxon>Tricholomatineae</taxon>
        <taxon>Lyophyllaceae</taxon>
        <taxon>Tricholomella</taxon>
    </lineage>
</organism>
<accession>A0A8H5LX74</accession>
<name>A0A8H5LX74_9AGAR</name>
<reference evidence="1 2" key="1">
    <citation type="journal article" date="2020" name="ISME J.">
        <title>Uncovering the hidden diversity of litter-decomposition mechanisms in mushroom-forming fungi.</title>
        <authorList>
            <person name="Floudas D."/>
            <person name="Bentzer J."/>
            <person name="Ahren D."/>
            <person name="Johansson T."/>
            <person name="Persson P."/>
            <person name="Tunlid A."/>
        </authorList>
    </citation>
    <scope>NUCLEOTIDE SEQUENCE [LARGE SCALE GENOMIC DNA]</scope>
    <source>
        <strain evidence="1 2">CBS 661.87</strain>
    </source>
</reference>
<dbReference type="OrthoDB" id="3365698at2759"/>
<protein>
    <recommendedName>
        <fullName evidence="3">F-box domain-containing protein</fullName>
    </recommendedName>
</protein>
<dbReference type="AlphaFoldDB" id="A0A8H5LX74"/>